<feature type="transmembrane region" description="Helical" evidence="1">
    <location>
        <begin position="21"/>
        <end position="47"/>
    </location>
</feature>
<keyword evidence="1" id="KW-0812">Transmembrane</keyword>
<dbReference type="AlphaFoldDB" id="A0A6A8AER3"/>
<dbReference type="EMBL" id="WIXI01000050">
    <property type="protein sequence ID" value="MQY49244.1"/>
    <property type="molecule type" value="Genomic_DNA"/>
</dbReference>
<evidence type="ECO:0000256" key="1">
    <source>
        <dbReference type="SAM" id="Phobius"/>
    </source>
</evidence>
<keyword evidence="1" id="KW-0472">Membrane</keyword>
<feature type="transmembrane region" description="Helical" evidence="1">
    <location>
        <begin position="53"/>
        <end position="78"/>
    </location>
</feature>
<evidence type="ECO:0000313" key="2">
    <source>
        <dbReference type="EMBL" id="MQY49244.1"/>
    </source>
</evidence>
<reference evidence="2 3" key="1">
    <citation type="submission" date="2019-11" db="EMBL/GenBank/DDBJ databases">
        <title>Genome analysis of Rhizobacterium cereale a novel genus and species isolated from maize roots in North Spain.</title>
        <authorList>
            <person name="Menendez E."/>
            <person name="Flores-Felix J.D."/>
            <person name="Ramirez-Bahena M.-H."/>
            <person name="Igual J.M."/>
            <person name="Garcia-Fraile P."/>
            <person name="Peix A."/>
            <person name="Velazquez E."/>
        </authorList>
    </citation>
    <scope>NUCLEOTIDE SEQUENCE [LARGE SCALE GENOMIC DNA]</scope>
    <source>
        <strain evidence="2 3">RZME27</strain>
    </source>
</reference>
<comment type="caution">
    <text evidence="2">The sequence shown here is derived from an EMBL/GenBank/DDBJ whole genome shotgun (WGS) entry which is preliminary data.</text>
</comment>
<protein>
    <submittedName>
        <fullName evidence="2">Uncharacterized protein</fullName>
    </submittedName>
</protein>
<name>A0A6A8AER3_9HYPH</name>
<dbReference type="Proteomes" id="UP000435138">
    <property type="component" value="Unassembled WGS sequence"/>
</dbReference>
<gene>
    <name evidence="2" type="ORF">GAO09_24715</name>
</gene>
<keyword evidence="1" id="KW-1133">Transmembrane helix</keyword>
<sequence>MSQEAARRDHRDMLRFMALNAVGGAVIGLVVGASVILLDVGGLMGLLRGAANPILPVILVVFPFVSLFGAAAAATAILTMPYETKFRDEGDEPPPEG</sequence>
<keyword evidence="3" id="KW-1185">Reference proteome</keyword>
<organism evidence="2 3">
    <name type="scientific">Endobacterium cereale</name>
    <dbReference type="NCBI Taxonomy" id="2663029"/>
    <lineage>
        <taxon>Bacteria</taxon>
        <taxon>Pseudomonadati</taxon>
        <taxon>Pseudomonadota</taxon>
        <taxon>Alphaproteobacteria</taxon>
        <taxon>Hyphomicrobiales</taxon>
        <taxon>Rhizobiaceae</taxon>
        <taxon>Endobacterium</taxon>
    </lineage>
</organism>
<accession>A0A6A8AER3</accession>
<evidence type="ECO:0000313" key="3">
    <source>
        <dbReference type="Proteomes" id="UP000435138"/>
    </source>
</evidence>
<proteinExistence type="predicted"/>